<gene>
    <name evidence="1" type="ORF">LCGC14_1330170</name>
</gene>
<proteinExistence type="predicted"/>
<dbReference type="EMBL" id="LAZR01008025">
    <property type="protein sequence ID" value="KKM81403.1"/>
    <property type="molecule type" value="Genomic_DNA"/>
</dbReference>
<sequence length="136" mass="14781">MKTLIQSVVAVTATVMLLAGLVMAQPHYAVLTVEVPIDASLSSDLIVTPDTLVVEALRPGDQAGYDVTVENRGTEICKEVFPTQRSMSPYLALQTWPIEQLAPMESAEIRVIITVSENIPPDITMLSMELGLICVR</sequence>
<organism evidence="1">
    <name type="scientific">marine sediment metagenome</name>
    <dbReference type="NCBI Taxonomy" id="412755"/>
    <lineage>
        <taxon>unclassified sequences</taxon>
        <taxon>metagenomes</taxon>
        <taxon>ecological metagenomes</taxon>
    </lineage>
</organism>
<evidence type="ECO:0000313" key="1">
    <source>
        <dbReference type="EMBL" id="KKM81403.1"/>
    </source>
</evidence>
<name>A0A0F9KHJ6_9ZZZZ</name>
<reference evidence="1" key="1">
    <citation type="journal article" date="2015" name="Nature">
        <title>Complex archaea that bridge the gap between prokaryotes and eukaryotes.</title>
        <authorList>
            <person name="Spang A."/>
            <person name="Saw J.H."/>
            <person name="Jorgensen S.L."/>
            <person name="Zaremba-Niedzwiedzka K."/>
            <person name="Martijn J."/>
            <person name="Lind A.E."/>
            <person name="van Eijk R."/>
            <person name="Schleper C."/>
            <person name="Guy L."/>
            <person name="Ettema T.J."/>
        </authorList>
    </citation>
    <scope>NUCLEOTIDE SEQUENCE</scope>
</reference>
<accession>A0A0F9KHJ6</accession>
<dbReference type="AlphaFoldDB" id="A0A0F9KHJ6"/>
<comment type="caution">
    <text evidence="1">The sequence shown here is derived from an EMBL/GenBank/DDBJ whole genome shotgun (WGS) entry which is preliminary data.</text>
</comment>
<protein>
    <recommendedName>
        <fullName evidence="2">DUF11 domain-containing protein</fullName>
    </recommendedName>
</protein>
<evidence type="ECO:0008006" key="2">
    <source>
        <dbReference type="Google" id="ProtNLM"/>
    </source>
</evidence>